<dbReference type="GO" id="GO:0030170">
    <property type="term" value="F:pyridoxal phosphate binding"/>
    <property type="evidence" value="ECO:0007669"/>
    <property type="project" value="UniProtKB-UniRule"/>
</dbReference>
<feature type="domain" description="Aminotransferase class V" evidence="14">
    <location>
        <begin position="5"/>
        <end position="348"/>
    </location>
</feature>
<evidence type="ECO:0000256" key="2">
    <source>
        <dbReference type="ARBA" id="ARBA00005099"/>
    </source>
</evidence>
<evidence type="ECO:0000259" key="14">
    <source>
        <dbReference type="Pfam" id="PF00266"/>
    </source>
</evidence>
<dbReference type="InterPro" id="IPR015424">
    <property type="entry name" value="PyrdxlP-dep_Trfase"/>
</dbReference>
<dbReference type="PANTHER" id="PTHR43247">
    <property type="entry name" value="PHOSPHOSERINE AMINOTRANSFERASE"/>
    <property type="match status" value="1"/>
</dbReference>
<feature type="binding site" evidence="12">
    <location>
        <begin position="237"/>
        <end position="238"/>
    </location>
    <ligand>
        <name>pyridoxal 5'-phosphate</name>
        <dbReference type="ChEBI" id="CHEBI:597326"/>
    </ligand>
</feature>
<keyword evidence="9 12" id="KW-0718">Serine biosynthesis</keyword>
<dbReference type="Gene3D" id="3.90.1150.10">
    <property type="entry name" value="Aspartate Aminotransferase, domain 1"/>
    <property type="match status" value="1"/>
</dbReference>
<comment type="pathway">
    <text evidence="2 12 13">Amino-acid biosynthesis; L-serine biosynthesis; L-serine from 3-phospho-D-glycerate: step 2/3.</text>
</comment>
<comment type="caution">
    <text evidence="15">The sequence shown here is derived from an EMBL/GenBank/DDBJ whole genome shotgun (WGS) entry which is preliminary data.</text>
</comment>
<dbReference type="NCBIfam" id="NF003764">
    <property type="entry name" value="PRK05355.1"/>
    <property type="match status" value="1"/>
</dbReference>
<comment type="subcellular location">
    <subcellularLocation>
        <location evidence="12">Cytoplasm</location>
    </subcellularLocation>
</comment>
<dbReference type="FunFam" id="3.90.1150.10:FF:000006">
    <property type="entry name" value="Phosphoserine aminotransferase"/>
    <property type="match status" value="1"/>
</dbReference>
<feature type="binding site" evidence="12">
    <location>
        <begin position="76"/>
        <end position="77"/>
    </location>
    <ligand>
        <name>pyridoxal 5'-phosphate</name>
        <dbReference type="ChEBI" id="CHEBI:597326"/>
    </ligand>
</feature>
<dbReference type="Gene3D" id="3.40.640.10">
    <property type="entry name" value="Type I PLP-dependent aspartate aminotransferase-like (Major domain)"/>
    <property type="match status" value="1"/>
</dbReference>
<comment type="caution">
    <text evidence="12">Lacks conserved residue(s) required for the propagation of feature annotation.</text>
</comment>
<organism evidence="15 16">
    <name type="scientific">Aliivibrio logei</name>
    <name type="common">Vibrio logei</name>
    <dbReference type="NCBI Taxonomy" id="688"/>
    <lineage>
        <taxon>Bacteria</taxon>
        <taxon>Pseudomonadati</taxon>
        <taxon>Pseudomonadota</taxon>
        <taxon>Gammaproteobacteria</taxon>
        <taxon>Vibrionales</taxon>
        <taxon>Vibrionaceae</taxon>
        <taxon>Aliivibrio</taxon>
    </lineage>
</organism>
<dbReference type="InterPro" id="IPR020578">
    <property type="entry name" value="Aminotrans_V_PyrdxlP_BS"/>
</dbReference>
<keyword evidence="5 12" id="KW-0028">Amino-acid biosynthesis</keyword>
<name>A0A1B9P1R9_ALILO</name>
<dbReference type="Proteomes" id="UP000093523">
    <property type="component" value="Unassembled WGS sequence"/>
</dbReference>
<dbReference type="UniPathway" id="UPA00244">
    <property type="reaction ID" value="UER00311"/>
</dbReference>
<dbReference type="NCBIfam" id="TIGR01364">
    <property type="entry name" value="serC_1"/>
    <property type="match status" value="1"/>
</dbReference>
<dbReference type="RefSeq" id="WP_023603816.1">
    <property type="nucleotide sequence ID" value="NZ_CAWMPN010000008.1"/>
</dbReference>
<evidence type="ECO:0000256" key="6">
    <source>
        <dbReference type="ARBA" id="ARBA00022679"/>
    </source>
</evidence>
<dbReference type="SUPFAM" id="SSF53383">
    <property type="entry name" value="PLP-dependent transferases"/>
    <property type="match status" value="1"/>
</dbReference>
<dbReference type="InterPro" id="IPR015422">
    <property type="entry name" value="PyrdxlP-dep_Trfase_small"/>
</dbReference>
<evidence type="ECO:0000256" key="12">
    <source>
        <dbReference type="HAMAP-Rule" id="MF_00160"/>
    </source>
</evidence>
<dbReference type="PANTHER" id="PTHR43247:SF1">
    <property type="entry name" value="PHOSPHOSERINE AMINOTRANSFERASE"/>
    <property type="match status" value="1"/>
</dbReference>
<evidence type="ECO:0000256" key="9">
    <source>
        <dbReference type="ARBA" id="ARBA00023299"/>
    </source>
</evidence>
<evidence type="ECO:0000256" key="13">
    <source>
        <dbReference type="RuleBase" id="RU004505"/>
    </source>
</evidence>
<dbReference type="InterPro" id="IPR015421">
    <property type="entry name" value="PyrdxlP-dep_Trfase_major"/>
</dbReference>
<dbReference type="GO" id="GO:0006564">
    <property type="term" value="P:L-serine biosynthetic process"/>
    <property type="evidence" value="ECO:0007669"/>
    <property type="project" value="UniProtKB-UniRule"/>
</dbReference>
<dbReference type="GO" id="GO:0008615">
    <property type="term" value="P:pyridoxine biosynthetic process"/>
    <property type="evidence" value="ECO:0007669"/>
    <property type="project" value="UniProtKB-UniRule"/>
</dbReference>
<comment type="pathway">
    <text evidence="1 12">Cofactor biosynthesis; pyridoxine 5'-phosphate biosynthesis; pyridoxine 5'-phosphate from D-erythrose 4-phosphate: step 3/5.</text>
</comment>
<evidence type="ECO:0000313" key="15">
    <source>
        <dbReference type="EMBL" id="OCH22281.1"/>
    </source>
</evidence>
<keyword evidence="8 12" id="KW-0664">Pyridoxine biosynthesis</keyword>
<evidence type="ECO:0000256" key="1">
    <source>
        <dbReference type="ARBA" id="ARBA00004915"/>
    </source>
</evidence>
<evidence type="ECO:0000256" key="4">
    <source>
        <dbReference type="ARBA" id="ARBA00022576"/>
    </source>
</evidence>
<dbReference type="FunFam" id="3.40.640.10:FF:000010">
    <property type="entry name" value="Phosphoserine aminotransferase"/>
    <property type="match status" value="1"/>
</dbReference>
<dbReference type="InterPro" id="IPR022278">
    <property type="entry name" value="Pser_aminoTfrase"/>
</dbReference>
<dbReference type="GO" id="GO:0005737">
    <property type="term" value="C:cytoplasm"/>
    <property type="evidence" value="ECO:0007669"/>
    <property type="project" value="UniProtKB-SubCell"/>
</dbReference>
<dbReference type="GO" id="GO:0004648">
    <property type="term" value="F:O-phospho-L-serine:2-oxoglutarate aminotransferase activity"/>
    <property type="evidence" value="ECO:0007669"/>
    <property type="project" value="UniProtKB-UniRule"/>
</dbReference>
<dbReference type="UniPathway" id="UPA00135">
    <property type="reaction ID" value="UER00197"/>
</dbReference>
<dbReference type="InterPro" id="IPR000192">
    <property type="entry name" value="Aminotrans_V_dom"/>
</dbReference>
<feature type="binding site" evidence="12">
    <location>
        <position position="42"/>
    </location>
    <ligand>
        <name>L-glutamate</name>
        <dbReference type="ChEBI" id="CHEBI:29985"/>
    </ligand>
</feature>
<evidence type="ECO:0000256" key="10">
    <source>
        <dbReference type="ARBA" id="ARBA00047630"/>
    </source>
</evidence>
<feature type="binding site" evidence="12">
    <location>
        <position position="102"/>
    </location>
    <ligand>
        <name>pyridoxal 5'-phosphate</name>
        <dbReference type="ChEBI" id="CHEBI:597326"/>
    </ligand>
</feature>
<evidence type="ECO:0000256" key="5">
    <source>
        <dbReference type="ARBA" id="ARBA00022605"/>
    </source>
</evidence>
<comment type="catalytic activity">
    <reaction evidence="11 12 13">
        <text>O-phospho-L-serine + 2-oxoglutarate = 3-phosphooxypyruvate + L-glutamate</text>
        <dbReference type="Rhea" id="RHEA:14329"/>
        <dbReference type="ChEBI" id="CHEBI:16810"/>
        <dbReference type="ChEBI" id="CHEBI:18110"/>
        <dbReference type="ChEBI" id="CHEBI:29985"/>
        <dbReference type="ChEBI" id="CHEBI:57524"/>
        <dbReference type="EC" id="2.6.1.52"/>
    </reaction>
</comment>
<dbReference type="EC" id="2.6.1.52" evidence="12"/>
<feature type="binding site" evidence="12">
    <location>
        <position position="153"/>
    </location>
    <ligand>
        <name>pyridoxal 5'-phosphate</name>
        <dbReference type="ChEBI" id="CHEBI:597326"/>
    </ligand>
</feature>
<evidence type="ECO:0000256" key="8">
    <source>
        <dbReference type="ARBA" id="ARBA00023096"/>
    </source>
</evidence>
<dbReference type="PIRSF" id="PIRSF000525">
    <property type="entry name" value="SerC"/>
    <property type="match status" value="1"/>
</dbReference>
<dbReference type="HAMAP" id="MF_00160">
    <property type="entry name" value="SerC_aminotrans_5"/>
    <property type="match status" value="1"/>
</dbReference>
<feature type="binding site" evidence="12">
    <location>
        <position position="195"/>
    </location>
    <ligand>
        <name>pyridoxal 5'-phosphate</name>
        <dbReference type="ChEBI" id="CHEBI:597326"/>
    </ligand>
</feature>
<keyword evidence="4 12" id="KW-0032">Aminotransferase</keyword>
<comment type="similarity">
    <text evidence="3 12">Belongs to the class-V pyridoxal-phosphate-dependent aminotransferase family. SerC subfamily.</text>
</comment>
<keyword evidence="12" id="KW-0963">Cytoplasm</keyword>
<feature type="binding site" evidence="12">
    <location>
        <position position="172"/>
    </location>
    <ligand>
        <name>pyridoxal 5'-phosphate</name>
        <dbReference type="ChEBI" id="CHEBI:597326"/>
    </ligand>
</feature>
<keyword evidence="7 12" id="KW-0663">Pyridoxal phosphate</keyword>
<dbReference type="EMBL" id="MAJU01000008">
    <property type="protein sequence ID" value="OCH22281.1"/>
    <property type="molecule type" value="Genomic_DNA"/>
</dbReference>
<keyword evidence="6 12" id="KW-0808">Transferase</keyword>
<feature type="modified residue" description="N6-(pyridoxal phosphate)lysine" evidence="12">
    <location>
        <position position="196"/>
    </location>
</feature>
<sequence>MHTKYNFSAGPAVIPTSVLQQVQHDVLDWKGTGLSIMGFSHRSSEFMQLAEESEMILRELMEVPDNYHVLFCHGGGSGQFSAVPLNLVDKSQTADYVVSGHWSKYAAIEASKFCKVNTINIVQRNNQKQSLLSPVDWQLSQDAQYVFFCPNETVDGLEINELPITDKPIIADMSSFILSRPIDVSKYGIIYAGAQKNIGPAGLTLVIIRDDLLGKVSREIPTIFDYKVLAENYSMPNTPPTYPWYVANEVFKWLKKVGGVSAIYKINIEKAALLYDAIDNSSLYINHIDSAARSIMNVPFYLKSEALTEKFVSLAHTAGLTSLKGHSSVGGIRASIYNAMPIEGVKALVTFMKQFEDKFYN</sequence>
<protein>
    <recommendedName>
        <fullName evidence="12">Phosphoserine aminotransferase</fullName>
        <ecNumber evidence="12">2.6.1.52</ecNumber>
    </recommendedName>
    <alternativeName>
        <fullName evidence="12">Phosphohydroxythreonine aminotransferase</fullName>
        <shortName evidence="12">PSAT</shortName>
    </alternativeName>
</protein>
<proteinExistence type="inferred from homology"/>
<comment type="subunit">
    <text evidence="12">Homodimer.</text>
</comment>
<dbReference type="PROSITE" id="PS00595">
    <property type="entry name" value="AA_TRANSFER_CLASS_5"/>
    <property type="match status" value="1"/>
</dbReference>
<comment type="catalytic activity">
    <reaction evidence="10 12">
        <text>4-(phosphooxy)-L-threonine + 2-oxoglutarate = (R)-3-hydroxy-2-oxo-4-phosphooxybutanoate + L-glutamate</text>
        <dbReference type="Rhea" id="RHEA:16573"/>
        <dbReference type="ChEBI" id="CHEBI:16810"/>
        <dbReference type="ChEBI" id="CHEBI:29985"/>
        <dbReference type="ChEBI" id="CHEBI:58452"/>
        <dbReference type="ChEBI" id="CHEBI:58538"/>
        <dbReference type="EC" id="2.6.1.52"/>
    </reaction>
</comment>
<evidence type="ECO:0000256" key="11">
    <source>
        <dbReference type="ARBA" id="ARBA00049007"/>
    </source>
</evidence>
<evidence type="ECO:0000256" key="7">
    <source>
        <dbReference type="ARBA" id="ARBA00022898"/>
    </source>
</evidence>
<evidence type="ECO:0000313" key="16">
    <source>
        <dbReference type="Proteomes" id="UP000093523"/>
    </source>
</evidence>
<accession>A0A1B9P1R9</accession>
<comment type="cofactor">
    <cofactor evidence="12">
        <name>pyridoxal 5'-phosphate</name>
        <dbReference type="ChEBI" id="CHEBI:597326"/>
    </cofactor>
    <text evidence="12">Binds 1 pyridoxal phosphate per subunit.</text>
</comment>
<dbReference type="OrthoDB" id="9809412at2"/>
<gene>
    <name evidence="12" type="primary">serC</name>
    <name evidence="15" type="ORF">A6E04_10585</name>
</gene>
<evidence type="ECO:0000256" key="3">
    <source>
        <dbReference type="ARBA" id="ARBA00006904"/>
    </source>
</evidence>
<dbReference type="STRING" id="688.A6E04_10585"/>
<comment type="function">
    <text evidence="12">Catalyzes the reversible conversion of 3-phosphohydroxypyruvate to phosphoserine and of 3-hydroxy-2-oxo-4-phosphonooxybutanoate to phosphohydroxythreonine.</text>
</comment>
<dbReference type="Pfam" id="PF00266">
    <property type="entry name" value="Aminotran_5"/>
    <property type="match status" value="1"/>
</dbReference>
<reference evidence="15 16" key="1">
    <citation type="submission" date="2016-06" db="EMBL/GenBank/DDBJ databases">
        <authorList>
            <person name="Kjaerup R.B."/>
            <person name="Dalgaard T.S."/>
            <person name="Juul-Madsen H.R."/>
        </authorList>
    </citation>
    <scope>NUCLEOTIDE SEQUENCE [LARGE SCALE GENOMIC DNA]</scope>
    <source>
        <strain evidence="15 16">1S159</strain>
    </source>
</reference>
<dbReference type="AlphaFoldDB" id="A0A1B9P1R9"/>